<protein>
    <submittedName>
        <fullName evidence="2">Helix-turn-helix transcriptional regulator</fullName>
    </submittedName>
</protein>
<dbReference type="SUPFAM" id="SSF47413">
    <property type="entry name" value="lambda repressor-like DNA-binding domains"/>
    <property type="match status" value="1"/>
</dbReference>
<dbReference type="PANTHER" id="PTHR35010:SF2">
    <property type="entry name" value="BLL4672 PROTEIN"/>
    <property type="match status" value="1"/>
</dbReference>
<dbReference type="Gene3D" id="1.10.260.40">
    <property type="entry name" value="lambda repressor-like DNA-binding domains"/>
    <property type="match status" value="1"/>
</dbReference>
<dbReference type="RefSeq" id="WP_273936422.1">
    <property type="nucleotide sequence ID" value="NZ_CP097263.1"/>
</dbReference>
<dbReference type="SMART" id="SM00530">
    <property type="entry name" value="HTH_XRE"/>
    <property type="match status" value="1"/>
</dbReference>
<dbReference type="Pfam" id="PF17765">
    <property type="entry name" value="MLTR_LBD"/>
    <property type="match status" value="1"/>
</dbReference>
<dbReference type="InterPro" id="IPR010982">
    <property type="entry name" value="Lambda_DNA-bd_dom_sf"/>
</dbReference>
<sequence length="279" mass="30547">MGASNELGEFLRARRARLLPGDVGLPSGTGLRRIPGLRREEVAALAGISIDYYIRLEQGKETNPSTAVLDALTSALRLNEDEHSHLCALATYLAQRPSHRPARRSRTVRPGIRQLLETLRPCPAYVLNATSDILAANPEGLALLAGITDWPADRRNTTRYTFLHPGARTLFADWDKAAVGSVAQLRTAVAADPEAPELLALVEELTAGSPEFAGLWHRYDVRHRRSEQKTFHHPQVGEVTFAYEVVGLDEDGQRMTIYQAAPGSGDHDAMTLLSLAVSE</sequence>
<proteinExistence type="predicted"/>
<gene>
    <name evidence="2" type="ORF">ACFFH7_25305</name>
</gene>
<dbReference type="PROSITE" id="PS50943">
    <property type="entry name" value="HTH_CROC1"/>
    <property type="match status" value="1"/>
</dbReference>
<dbReference type="InterPro" id="IPR001387">
    <property type="entry name" value="Cro/C1-type_HTH"/>
</dbReference>
<dbReference type="EMBL" id="JBHLUD010000008">
    <property type="protein sequence ID" value="MFC0544846.1"/>
    <property type="molecule type" value="Genomic_DNA"/>
</dbReference>
<dbReference type="Proteomes" id="UP001589810">
    <property type="component" value="Unassembled WGS sequence"/>
</dbReference>
<dbReference type="PANTHER" id="PTHR35010">
    <property type="entry name" value="BLL4672 PROTEIN-RELATED"/>
    <property type="match status" value="1"/>
</dbReference>
<dbReference type="Pfam" id="PF13560">
    <property type="entry name" value="HTH_31"/>
    <property type="match status" value="1"/>
</dbReference>
<comment type="caution">
    <text evidence="2">The sequence shown here is derived from an EMBL/GenBank/DDBJ whole genome shotgun (WGS) entry which is preliminary data.</text>
</comment>
<name>A0ABV6MYB6_9PSEU</name>
<dbReference type="InterPro" id="IPR041413">
    <property type="entry name" value="MLTR_LBD"/>
</dbReference>
<accession>A0ABV6MYB6</accession>
<evidence type="ECO:0000313" key="3">
    <source>
        <dbReference type="Proteomes" id="UP001589810"/>
    </source>
</evidence>
<dbReference type="Gene3D" id="3.30.450.180">
    <property type="match status" value="1"/>
</dbReference>
<feature type="domain" description="HTH cro/C1-type" evidence="1">
    <location>
        <begin position="31"/>
        <end position="83"/>
    </location>
</feature>
<evidence type="ECO:0000313" key="2">
    <source>
        <dbReference type="EMBL" id="MFC0544846.1"/>
    </source>
</evidence>
<reference evidence="2 3" key="1">
    <citation type="submission" date="2024-09" db="EMBL/GenBank/DDBJ databases">
        <authorList>
            <person name="Sun Q."/>
            <person name="Mori K."/>
        </authorList>
    </citation>
    <scope>NUCLEOTIDE SEQUENCE [LARGE SCALE GENOMIC DNA]</scope>
    <source>
        <strain evidence="2 3">TBRC 1432</strain>
    </source>
</reference>
<keyword evidence="3" id="KW-1185">Reference proteome</keyword>
<evidence type="ECO:0000259" key="1">
    <source>
        <dbReference type="PROSITE" id="PS50943"/>
    </source>
</evidence>
<organism evidence="2 3">
    <name type="scientific">Kutzneria chonburiensis</name>
    <dbReference type="NCBI Taxonomy" id="1483604"/>
    <lineage>
        <taxon>Bacteria</taxon>
        <taxon>Bacillati</taxon>
        <taxon>Actinomycetota</taxon>
        <taxon>Actinomycetes</taxon>
        <taxon>Pseudonocardiales</taxon>
        <taxon>Pseudonocardiaceae</taxon>
        <taxon>Kutzneria</taxon>
    </lineage>
</organism>
<dbReference type="CDD" id="cd00093">
    <property type="entry name" value="HTH_XRE"/>
    <property type="match status" value="1"/>
</dbReference>